<sequence>MNHAPPLRLTPDGAQLLANRELLRLSAELSEIYASKEKLVTDEALQVTSAHVNTLLLAAGFVILRLT</sequence>
<accession>A0A5C4RT22</accession>
<dbReference type="Proteomes" id="UP000308271">
    <property type="component" value="Unassembled WGS sequence"/>
</dbReference>
<dbReference type="AlphaFoldDB" id="A0A5C4RT22"/>
<name>A0A5C4RT22_CHLTI</name>
<organism evidence="1 2">
    <name type="scientific">Chlorobaculum thiosulfatiphilum</name>
    <name type="common">Chlorobium limicola f.sp. thiosulfatophilum</name>
    <dbReference type="NCBI Taxonomy" id="115852"/>
    <lineage>
        <taxon>Bacteria</taxon>
        <taxon>Pseudomonadati</taxon>
        <taxon>Chlorobiota</taxon>
        <taxon>Chlorobiia</taxon>
        <taxon>Chlorobiales</taxon>
        <taxon>Chlorobiaceae</taxon>
        <taxon>Chlorobaculum</taxon>
    </lineage>
</organism>
<evidence type="ECO:0000313" key="2">
    <source>
        <dbReference type="Proteomes" id="UP000308271"/>
    </source>
</evidence>
<dbReference type="EMBL" id="VDCH01000061">
    <property type="protein sequence ID" value="TNJ34208.1"/>
    <property type="molecule type" value="Genomic_DNA"/>
</dbReference>
<proteinExistence type="predicted"/>
<keyword evidence="2" id="KW-1185">Reference proteome</keyword>
<gene>
    <name evidence="1" type="ORF">FGF66_12350</name>
</gene>
<comment type="caution">
    <text evidence="1">The sequence shown here is derived from an EMBL/GenBank/DDBJ whole genome shotgun (WGS) entry which is preliminary data.</text>
</comment>
<dbReference type="OrthoDB" id="595513at2"/>
<dbReference type="RefSeq" id="WP_139457945.1">
    <property type="nucleotide sequence ID" value="NZ_VDCH01000061.1"/>
</dbReference>
<evidence type="ECO:0000313" key="1">
    <source>
        <dbReference type="EMBL" id="TNJ34208.1"/>
    </source>
</evidence>
<reference evidence="1 2" key="1">
    <citation type="submission" date="2019-05" db="EMBL/GenBank/DDBJ databases">
        <title>Draft Whole-Genome sequence of the green sulfur bacterium Chlorobaculum thiosulfatiphilum DSM 249.</title>
        <authorList>
            <person name="Meyer T.E."/>
            <person name="Kyndt J.A."/>
        </authorList>
    </citation>
    <scope>NUCLEOTIDE SEQUENCE [LARGE SCALE GENOMIC DNA]</scope>
    <source>
        <strain evidence="1 2">DSM 249</strain>
    </source>
</reference>
<protein>
    <submittedName>
        <fullName evidence="1">Uncharacterized protein</fullName>
    </submittedName>
</protein>